<protein>
    <submittedName>
        <fullName evidence="1">Uncharacterized protein</fullName>
    </submittedName>
</protein>
<dbReference type="Ensembl" id="ENSCPRT00005017642.1">
    <property type="protein sequence ID" value="ENSCPRP00005015028.1"/>
    <property type="gene ID" value="ENSCPRG00005010551.1"/>
</dbReference>
<sequence>MGNYRKMRNKVLKAREKAYNLKAKLAVFKLYQISLAFFLNHLPCMNFILCKCPINQKLLETSHFSLEAWVWMPPSFACPQLYGPKKQAREESPIFIKWE</sequence>
<reference evidence="1" key="2">
    <citation type="submission" date="2025-09" db="UniProtKB">
        <authorList>
            <consortium name="Ensembl"/>
        </authorList>
    </citation>
    <scope>IDENTIFICATION</scope>
</reference>
<evidence type="ECO:0000313" key="2">
    <source>
        <dbReference type="Proteomes" id="UP000594220"/>
    </source>
</evidence>
<name>A0A7M4EWB2_CROPO</name>
<dbReference type="AlphaFoldDB" id="A0A7M4EWB2"/>
<accession>A0A7M4EWB2</accession>
<organism evidence="1 2">
    <name type="scientific">Crocodylus porosus</name>
    <name type="common">Saltwater crocodile</name>
    <name type="synonym">Estuarine crocodile</name>
    <dbReference type="NCBI Taxonomy" id="8502"/>
    <lineage>
        <taxon>Eukaryota</taxon>
        <taxon>Metazoa</taxon>
        <taxon>Chordata</taxon>
        <taxon>Craniata</taxon>
        <taxon>Vertebrata</taxon>
        <taxon>Euteleostomi</taxon>
        <taxon>Archelosauria</taxon>
        <taxon>Archosauria</taxon>
        <taxon>Crocodylia</taxon>
        <taxon>Longirostres</taxon>
        <taxon>Crocodylidae</taxon>
        <taxon>Crocodylus</taxon>
    </lineage>
</organism>
<dbReference type="Proteomes" id="UP000594220">
    <property type="component" value="Unplaced"/>
</dbReference>
<keyword evidence="2" id="KW-1185">Reference proteome</keyword>
<reference evidence="1" key="1">
    <citation type="submission" date="2025-08" db="UniProtKB">
        <authorList>
            <consortium name="Ensembl"/>
        </authorList>
    </citation>
    <scope>IDENTIFICATION</scope>
</reference>
<dbReference type="SUPFAM" id="SSF48371">
    <property type="entry name" value="ARM repeat"/>
    <property type="match status" value="1"/>
</dbReference>
<proteinExistence type="predicted"/>
<evidence type="ECO:0000313" key="1">
    <source>
        <dbReference type="Ensembl" id="ENSCPRP00005015028.1"/>
    </source>
</evidence>
<dbReference type="InterPro" id="IPR016024">
    <property type="entry name" value="ARM-type_fold"/>
</dbReference>